<comment type="caution">
    <text evidence="1">The sequence shown here is derived from an EMBL/GenBank/DDBJ whole genome shotgun (WGS) entry which is preliminary data.</text>
</comment>
<sequence length="403" mass="45030">MSDQGLDPSFPACLHLVSAFLAMEPSDSLISYARVCGCGTITEQAQKFIWDHCLTRDAEFYAPYLKNFLKKLIAEAESNHGYALDDLYELYAQYMISSKDTNLVKRDARVCKRISFLFPDGCSQLRSCPHSRLLIFQLQCSLNMLEGDTGCSIWPSSLFLSELILSYPELFSNKSCFEIGSGVGLVGICLAHVKASEVILSDGDRSTLANMKFNLELNHLNVEIDKPERNDDSSMVKCLHLPWESASESQLQDIMPDIVLGADVIYDPVCLPHLVRLLTILLNRKKSYSFIENASCKGFSPRSTHEDCELRGTKQQNFEDPVAYIACVIRNIDTFNYFLSLVDQAKLHIADLTDSLKPVIVVPESKLLSIHEEKVLTTQVPAMAAMQVAQKNVCVGTEEGIFT</sequence>
<protein>
    <submittedName>
        <fullName evidence="1">Uncharacterized protein</fullName>
    </submittedName>
</protein>
<gene>
    <name evidence="1" type="ORF">L6164_035073</name>
</gene>
<dbReference type="EMBL" id="CM039438">
    <property type="protein sequence ID" value="KAI4301833.1"/>
    <property type="molecule type" value="Genomic_DNA"/>
</dbReference>
<name>A0ACB9KX07_BAUVA</name>
<proteinExistence type="predicted"/>
<dbReference type="Proteomes" id="UP000828941">
    <property type="component" value="Chromosome 13"/>
</dbReference>
<keyword evidence="2" id="KW-1185">Reference proteome</keyword>
<evidence type="ECO:0000313" key="2">
    <source>
        <dbReference type="Proteomes" id="UP000828941"/>
    </source>
</evidence>
<evidence type="ECO:0000313" key="1">
    <source>
        <dbReference type="EMBL" id="KAI4301833.1"/>
    </source>
</evidence>
<accession>A0ACB9KX07</accession>
<organism evidence="1 2">
    <name type="scientific">Bauhinia variegata</name>
    <name type="common">Purple orchid tree</name>
    <name type="synonym">Phanera variegata</name>
    <dbReference type="NCBI Taxonomy" id="167791"/>
    <lineage>
        <taxon>Eukaryota</taxon>
        <taxon>Viridiplantae</taxon>
        <taxon>Streptophyta</taxon>
        <taxon>Embryophyta</taxon>
        <taxon>Tracheophyta</taxon>
        <taxon>Spermatophyta</taxon>
        <taxon>Magnoliopsida</taxon>
        <taxon>eudicotyledons</taxon>
        <taxon>Gunneridae</taxon>
        <taxon>Pentapetalae</taxon>
        <taxon>rosids</taxon>
        <taxon>fabids</taxon>
        <taxon>Fabales</taxon>
        <taxon>Fabaceae</taxon>
        <taxon>Cercidoideae</taxon>
        <taxon>Cercideae</taxon>
        <taxon>Bauhiniinae</taxon>
        <taxon>Bauhinia</taxon>
    </lineage>
</organism>
<reference evidence="1 2" key="1">
    <citation type="journal article" date="2022" name="DNA Res.">
        <title>Chromosomal-level genome assembly of the orchid tree Bauhinia variegata (Leguminosae; Cercidoideae) supports the allotetraploid origin hypothesis of Bauhinia.</title>
        <authorList>
            <person name="Zhong Y."/>
            <person name="Chen Y."/>
            <person name="Zheng D."/>
            <person name="Pang J."/>
            <person name="Liu Y."/>
            <person name="Luo S."/>
            <person name="Meng S."/>
            <person name="Qian L."/>
            <person name="Wei D."/>
            <person name="Dai S."/>
            <person name="Zhou R."/>
        </authorList>
    </citation>
    <scope>NUCLEOTIDE SEQUENCE [LARGE SCALE GENOMIC DNA]</scope>
    <source>
        <strain evidence="1">BV-YZ2020</strain>
    </source>
</reference>